<proteinExistence type="predicted"/>
<evidence type="ECO:0000313" key="1">
    <source>
        <dbReference type="EMBL" id="PPQ75002.1"/>
    </source>
</evidence>
<dbReference type="Proteomes" id="UP000284842">
    <property type="component" value="Unassembled WGS sequence"/>
</dbReference>
<dbReference type="EMBL" id="NHTK01005709">
    <property type="protein sequence ID" value="PPQ75002.1"/>
    <property type="molecule type" value="Genomic_DNA"/>
</dbReference>
<reference evidence="1 2" key="1">
    <citation type="journal article" date="2018" name="Evol. Lett.">
        <title>Horizontal gene cluster transfer increased hallucinogenic mushroom diversity.</title>
        <authorList>
            <person name="Reynolds H.T."/>
            <person name="Vijayakumar V."/>
            <person name="Gluck-Thaler E."/>
            <person name="Korotkin H.B."/>
            <person name="Matheny P.B."/>
            <person name="Slot J.C."/>
        </authorList>
    </citation>
    <scope>NUCLEOTIDE SEQUENCE [LARGE SCALE GENOMIC DNA]</scope>
    <source>
        <strain evidence="1 2">2629</strain>
    </source>
</reference>
<keyword evidence="2" id="KW-1185">Reference proteome</keyword>
<dbReference type="InParanoid" id="A0A409W923"/>
<gene>
    <name evidence="1" type="ORF">CVT24_010076</name>
</gene>
<evidence type="ECO:0000313" key="2">
    <source>
        <dbReference type="Proteomes" id="UP000284842"/>
    </source>
</evidence>
<organism evidence="1 2">
    <name type="scientific">Panaeolus cyanescens</name>
    <dbReference type="NCBI Taxonomy" id="181874"/>
    <lineage>
        <taxon>Eukaryota</taxon>
        <taxon>Fungi</taxon>
        <taxon>Dikarya</taxon>
        <taxon>Basidiomycota</taxon>
        <taxon>Agaricomycotina</taxon>
        <taxon>Agaricomycetes</taxon>
        <taxon>Agaricomycetidae</taxon>
        <taxon>Agaricales</taxon>
        <taxon>Agaricineae</taxon>
        <taxon>Galeropsidaceae</taxon>
        <taxon>Panaeolus</taxon>
    </lineage>
</organism>
<comment type="caution">
    <text evidence="1">The sequence shown here is derived from an EMBL/GenBank/DDBJ whole genome shotgun (WGS) entry which is preliminary data.</text>
</comment>
<accession>A0A409W923</accession>
<sequence>MVGPTPGRYIIKSFNEEWAICAHRPKASSQPGDMILAFKDADQKYPEHSIFIADVSVSGQYAFRNPKTKMYIGSGVDGKGNPTTAWTVTPQYWDVDPAGPGLWTISMPGAANAFWYNAFIEGNTWAQILLAENQNIMQYYWIFVGASSQ</sequence>
<dbReference type="AlphaFoldDB" id="A0A409W923"/>
<name>A0A409W923_9AGAR</name>
<protein>
    <submittedName>
        <fullName evidence="1">Uncharacterized protein</fullName>
    </submittedName>
</protein>